<dbReference type="SUPFAM" id="SSF47384">
    <property type="entry name" value="Homodimeric domain of signal transducing histidine kinase"/>
    <property type="match status" value="1"/>
</dbReference>
<evidence type="ECO:0000256" key="4">
    <source>
        <dbReference type="PROSITE-ProRule" id="PRU00169"/>
    </source>
</evidence>
<feature type="domain" description="Response regulatory" evidence="6">
    <location>
        <begin position="625"/>
        <end position="741"/>
    </location>
</feature>
<keyword evidence="3 4" id="KW-0597">Phosphoprotein</keyword>
<dbReference type="Gene3D" id="1.10.287.130">
    <property type="match status" value="1"/>
</dbReference>
<dbReference type="PRINTS" id="PR00344">
    <property type="entry name" value="BCTRLSENSOR"/>
</dbReference>
<comment type="catalytic activity">
    <reaction evidence="1">
        <text>ATP + protein L-histidine = ADP + protein N-phospho-L-histidine.</text>
        <dbReference type="EC" id="2.7.13.3"/>
    </reaction>
</comment>
<gene>
    <name evidence="7" type="ORF">SAMN05421853_10846</name>
</gene>
<dbReference type="InterPro" id="IPR035965">
    <property type="entry name" value="PAS-like_dom_sf"/>
</dbReference>
<dbReference type="PROSITE" id="PS50110">
    <property type="entry name" value="RESPONSE_REGULATORY"/>
    <property type="match status" value="1"/>
</dbReference>
<dbReference type="EC" id="2.7.13.3" evidence="2"/>
<dbReference type="Proteomes" id="UP000243106">
    <property type="component" value="Unassembled WGS sequence"/>
</dbReference>
<dbReference type="InterPro" id="IPR003594">
    <property type="entry name" value="HATPase_dom"/>
</dbReference>
<keyword evidence="7" id="KW-0808">Transferase</keyword>
<evidence type="ECO:0000313" key="8">
    <source>
        <dbReference type="Proteomes" id="UP000243106"/>
    </source>
</evidence>
<dbReference type="InterPro" id="IPR003661">
    <property type="entry name" value="HisK_dim/P_dom"/>
</dbReference>
<evidence type="ECO:0000256" key="1">
    <source>
        <dbReference type="ARBA" id="ARBA00000085"/>
    </source>
</evidence>
<dbReference type="GO" id="GO:0000155">
    <property type="term" value="F:phosphorelay sensor kinase activity"/>
    <property type="evidence" value="ECO:0007669"/>
    <property type="project" value="InterPro"/>
</dbReference>
<sequence>MVGSGRALSHRDTWLLLAAASLIVAGSALALTTAAMPAPFWLWAPAIPALLLWIYRHRGALSPEARLVAFIAEDPVACLLTDKRGRIVLANRVARETMAAIPEIPLRDVIAVAAGPFDVDTMIAAADAKGRDVARLDAQDMSYIVSARVIGPRLLWRFDPLPMSNTSVPILSVGRRGAILSMNRAARDLIGQRPRNTGQLVADPPIDVDRIYRIKTRDGPRDMQVSILNEAPGRREIALLEIEEASSISADRSENVPVAMLKLRQDGTIISATEAARALLGHDDVDDTPLARYMEGLGRAIPDWLAEAAKNAGVPKAEFLRLTREDREAFVQVTLSRVVEDRRTILIAVMHDATEFKSLEAQFNQSQKMQAIGELAGGIAHDFNNVLTAISGHCELMLMRHDPGDPDYADLVQIDENTNRAAGLVGQLLAFSRKQTLRPTMLDLRELLADLAHLLNRLVGENLQLILLHDPLLPPVRGDRRKLEQVIMNLVVNARDAMEAGGDIVVSTEELYLEAPLRRDGATVPEGRYAVIRVSDRGCGIAEDKLGKIFEPFYTTKSLGKGTGLGLSTAYGIVKQTGGFIFADSEEGIGTTFTLYLPAFEGEHAEIVEPDPLQTSKFAQPTGGVILLVEDEAPVRAFASRALTLSGYTVIEAEHAAAALELLQDPSFMVDLVVSDVLMPGLDGPTWIEKARETRPTLPVVFVSGYAEDALHRASGALENSAFLQKPFSLKALAESVAVMLADRRAD</sequence>
<dbReference type="InterPro" id="IPR011006">
    <property type="entry name" value="CheY-like_superfamily"/>
</dbReference>
<protein>
    <recommendedName>
        <fullName evidence="2">histidine kinase</fullName>
        <ecNumber evidence="2">2.7.13.3</ecNumber>
    </recommendedName>
</protein>
<dbReference type="STRING" id="93684.SAMN05421853_10846"/>
<dbReference type="SUPFAM" id="SSF52172">
    <property type="entry name" value="CheY-like"/>
    <property type="match status" value="1"/>
</dbReference>
<dbReference type="Pfam" id="PF00072">
    <property type="entry name" value="Response_reg"/>
    <property type="match status" value="1"/>
</dbReference>
<dbReference type="InterPro" id="IPR036097">
    <property type="entry name" value="HisK_dim/P_sf"/>
</dbReference>
<dbReference type="SMART" id="SM00388">
    <property type="entry name" value="HisKA"/>
    <property type="match status" value="1"/>
</dbReference>
<feature type="domain" description="Histidine kinase" evidence="5">
    <location>
        <begin position="378"/>
        <end position="601"/>
    </location>
</feature>
<accession>A0A1I5Z771</accession>
<dbReference type="PANTHER" id="PTHR43065:SF42">
    <property type="entry name" value="TWO-COMPONENT SENSOR PPRA"/>
    <property type="match status" value="1"/>
</dbReference>
<dbReference type="Gene3D" id="3.30.450.20">
    <property type="entry name" value="PAS domain"/>
    <property type="match status" value="1"/>
</dbReference>
<evidence type="ECO:0000259" key="6">
    <source>
        <dbReference type="PROSITE" id="PS50110"/>
    </source>
</evidence>
<evidence type="ECO:0000313" key="7">
    <source>
        <dbReference type="EMBL" id="SFQ52195.1"/>
    </source>
</evidence>
<dbReference type="FunFam" id="1.10.287.130:FF:000037">
    <property type="entry name" value="Hybrid sensor histidine kinase/response regulator"/>
    <property type="match status" value="1"/>
</dbReference>
<proteinExistence type="predicted"/>
<dbReference type="EMBL" id="FOXV01000008">
    <property type="protein sequence ID" value="SFQ52195.1"/>
    <property type="molecule type" value="Genomic_DNA"/>
</dbReference>
<evidence type="ECO:0000256" key="2">
    <source>
        <dbReference type="ARBA" id="ARBA00012438"/>
    </source>
</evidence>
<reference evidence="8" key="1">
    <citation type="submission" date="2016-10" db="EMBL/GenBank/DDBJ databases">
        <authorList>
            <person name="Varghese N."/>
            <person name="Submissions S."/>
        </authorList>
    </citation>
    <scope>NUCLEOTIDE SEQUENCE [LARGE SCALE GENOMIC DNA]</scope>
    <source>
        <strain evidence="8">JCM 10271</strain>
    </source>
</reference>
<dbReference type="Gene3D" id="3.30.565.10">
    <property type="entry name" value="Histidine kinase-like ATPase, C-terminal domain"/>
    <property type="match status" value="1"/>
</dbReference>
<dbReference type="SMART" id="SM00448">
    <property type="entry name" value="REC"/>
    <property type="match status" value="1"/>
</dbReference>
<dbReference type="PROSITE" id="PS50109">
    <property type="entry name" value="HIS_KIN"/>
    <property type="match status" value="1"/>
</dbReference>
<dbReference type="Pfam" id="PF02518">
    <property type="entry name" value="HATPase_c"/>
    <property type="match status" value="1"/>
</dbReference>
<evidence type="ECO:0000256" key="3">
    <source>
        <dbReference type="ARBA" id="ARBA00022553"/>
    </source>
</evidence>
<dbReference type="SUPFAM" id="SSF55874">
    <property type="entry name" value="ATPase domain of HSP90 chaperone/DNA topoisomerase II/histidine kinase"/>
    <property type="match status" value="1"/>
</dbReference>
<name>A0A1I5Z771_9RHOB</name>
<dbReference type="InterPro" id="IPR004358">
    <property type="entry name" value="Sig_transdc_His_kin-like_C"/>
</dbReference>
<evidence type="ECO:0000259" key="5">
    <source>
        <dbReference type="PROSITE" id="PS50109"/>
    </source>
</evidence>
<dbReference type="Gene3D" id="3.40.50.2300">
    <property type="match status" value="1"/>
</dbReference>
<dbReference type="AlphaFoldDB" id="A0A1I5Z771"/>
<keyword evidence="8" id="KW-1185">Reference proteome</keyword>
<keyword evidence="7" id="KW-0418">Kinase</keyword>
<dbReference type="SMART" id="SM00387">
    <property type="entry name" value="HATPase_c"/>
    <property type="match status" value="1"/>
</dbReference>
<dbReference type="InterPro" id="IPR036890">
    <property type="entry name" value="HATPase_C_sf"/>
</dbReference>
<dbReference type="CDD" id="cd00082">
    <property type="entry name" value="HisKA"/>
    <property type="match status" value="1"/>
</dbReference>
<dbReference type="Pfam" id="PF00512">
    <property type="entry name" value="HisKA"/>
    <property type="match status" value="1"/>
</dbReference>
<dbReference type="InterPro" id="IPR001789">
    <property type="entry name" value="Sig_transdc_resp-reg_receiver"/>
</dbReference>
<dbReference type="InterPro" id="IPR005467">
    <property type="entry name" value="His_kinase_dom"/>
</dbReference>
<dbReference type="PANTHER" id="PTHR43065">
    <property type="entry name" value="SENSOR HISTIDINE KINASE"/>
    <property type="match status" value="1"/>
</dbReference>
<feature type="modified residue" description="4-aspartylphosphate" evidence="4">
    <location>
        <position position="676"/>
    </location>
</feature>
<organism evidence="7 8">
    <name type="scientific">Roseivivax halotolerans</name>
    <dbReference type="NCBI Taxonomy" id="93684"/>
    <lineage>
        <taxon>Bacteria</taxon>
        <taxon>Pseudomonadati</taxon>
        <taxon>Pseudomonadota</taxon>
        <taxon>Alphaproteobacteria</taxon>
        <taxon>Rhodobacterales</taxon>
        <taxon>Roseobacteraceae</taxon>
        <taxon>Roseivivax</taxon>
    </lineage>
</organism>
<dbReference type="SUPFAM" id="SSF55785">
    <property type="entry name" value="PYP-like sensor domain (PAS domain)"/>
    <property type="match status" value="1"/>
</dbReference>